<protein>
    <recommendedName>
        <fullName evidence="3">Reverse transcriptase zinc-binding domain-containing protein</fullName>
    </recommendedName>
</protein>
<proteinExistence type="predicted"/>
<evidence type="ECO:0000313" key="2">
    <source>
        <dbReference type="Proteomes" id="UP000008311"/>
    </source>
</evidence>
<reference evidence="2" key="1">
    <citation type="journal article" date="2010" name="Nat. Biotechnol.">
        <title>Draft genome sequence of the oilseed species Ricinus communis.</title>
        <authorList>
            <person name="Chan A.P."/>
            <person name="Crabtree J."/>
            <person name="Zhao Q."/>
            <person name="Lorenzi H."/>
            <person name="Orvis J."/>
            <person name="Puiu D."/>
            <person name="Melake-Berhan A."/>
            <person name="Jones K.M."/>
            <person name="Redman J."/>
            <person name="Chen G."/>
            <person name="Cahoon E.B."/>
            <person name="Gedil M."/>
            <person name="Stanke M."/>
            <person name="Haas B.J."/>
            <person name="Wortman J.R."/>
            <person name="Fraser-Liggett C.M."/>
            <person name="Ravel J."/>
            <person name="Rabinowicz P.D."/>
        </authorList>
    </citation>
    <scope>NUCLEOTIDE SEQUENCE [LARGE SCALE GENOMIC DNA]</scope>
    <source>
        <strain evidence="2">cv. Hale</strain>
    </source>
</reference>
<dbReference type="InParanoid" id="B9S7F5"/>
<dbReference type="EMBL" id="EQ973885">
    <property type="protein sequence ID" value="EEF40448.1"/>
    <property type="molecule type" value="Genomic_DNA"/>
</dbReference>
<evidence type="ECO:0008006" key="3">
    <source>
        <dbReference type="Google" id="ProtNLM"/>
    </source>
</evidence>
<sequence>MEKKLELSLIFYWLGLEMPLNLVKVFLWKACHDRLPLDGIWSGGKSLDSNCPFYLEPKESTLYDVWSCPKLNKDFFFNCLALYPKKVVEELVVILWRTRHRCNLAINSNKSLKEEGITL</sequence>
<accession>B9S7F5</accession>
<dbReference type="AlphaFoldDB" id="B9S7F5"/>
<keyword evidence="2" id="KW-1185">Reference proteome</keyword>
<evidence type="ECO:0000313" key="1">
    <source>
        <dbReference type="EMBL" id="EEF40448.1"/>
    </source>
</evidence>
<dbReference type="Proteomes" id="UP000008311">
    <property type="component" value="Unassembled WGS sequence"/>
</dbReference>
<name>B9S7F5_RICCO</name>
<gene>
    <name evidence="1" type="ORF">RCOM_0641360</name>
</gene>
<organism evidence="1 2">
    <name type="scientific">Ricinus communis</name>
    <name type="common">Castor bean</name>
    <dbReference type="NCBI Taxonomy" id="3988"/>
    <lineage>
        <taxon>Eukaryota</taxon>
        <taxon>Viridiplantae</taxon>
        <taxon>Streptophyta</taxon>
        <taxon>Embryophyta</taxon>
        <taxon>Tracheophyta</taxon>
        <taxon>Spermatophyta</taxon>
        <taxon>Magnoliopsida</taxon>
        <taxon>eudicotyledons</taxon>
        <taxon>Gunneridae</taxon>
        <taxon>Pentapetalae</taxon>
        <taxon>rosids</taxon>
        <taxon>fabids</taxon>
        <taxon>Malpighiales</taxon>
        <taxon>Euphorbiaceae</taxon>
        <taxon>Acalyphoideae</taxon>
        <taxon>Acalypheae</taxon>
        <taxon>Ricinus</taxon>
    </lineage>
</organism>